<dbReference type="EMBL" id="NNAY01001349">
    <property type="protein sequence ID" value="OXU24286.1"/>
    <property type="molecule type" value="Genomic_DNA"/>
</dbReference>
<keyword evidence="3" id="KW-1185">Reference proteome</keyword>
<dbReference type="AlphaFoldDB" id="A0A232F0J5"/>
<dbReference type="Proteomes" id="UP000215335">
    <property type="component" value="Unassembled WGS sequence"/>
</dbReference>
<evidence type="ECO:0000256" key="1">
    <source>
        <dbReference type="SAM" id="MobiDB-lite"/>
    </source>
</evidence>
<feature type="compositionally biased region" description="Polar residues" evidence="1">
    <location>
        <begin position="123"/>
        <end position="154"/>
    </location>
</feature>
<organism evidence="2 3">
    <name type="scientific">Trichomalopsis sarcophagae</name>
    <dbReference type="NCBI Taxonomy" id="543379"/>
    <lineage>
        <taxon>Eukaryota</taxon>
        <taxon>Metazoa</taxon>
        <taxon>Ecdysozoa</taxon>
        <taxon>Arthropoda</taxon>
        <taxon>Hexapoda</taxon>
        <taxon>Insecta</taxon>
        <taxon>Pterygota</taxon>
        <taxon>Neoptera</taxon>
        <taxon>Endopterygota</taxon>
        <taxon>Hymenoptera</taxon>
        <taxon>Apocrita</taxon>
        <taxon>Proctotrupomorpha</taxon>
        <taxon>Chalcidoidea</taxon>
        <taxon>Pteromalidae</taxon>
        <taxon>Pteromalinae</taxon>
        <taxon>Trichomalopsis</taxon>
    </lineage>
</organism>
<feature type="compositionally biased region" description="Polar residues" evidence="1">
    <location>
        <begin position="75"/>
        <end position="89"/>
    </location>
</feature>
<accession>A0A232F0J5</accession>
<feature type="region of interest" description="Disordered" evidence="1">
    <location>
        <begin position="1"/>
        <end position="89"/>
    </location>
</feature>
<comment type="caution">
    <text evidence="2">The sequence shown here is derived from an EMBL/GenBank/DDBJ whole genome shotgun (WGS) entry which is preliminary data.</text>
</comment>
<feature type="compositionally biased region" description="Basic residues" evidence="1">
    <location>
        <begin position="21"/>
        <end position="35"/>
    </location>
</feature>
<protein>
    <submittedName>
        <fullName evidence="2">Uncharacterized protein</fullName>
    </submittedName>
</protein>
<proteinExistence type="predicted"/>
<evidence type="ECO:0000313" key="2">
    <source>
        <dbReference type="EMBL" id="OXU24286.1"/>
    </source>
</evidence>
<feature type="region of interest" description="Disordered" evidence="1">
    <location>
        <begin position="112"/>
        <end position="154"/>
    </location>
</feature>
<sequence>MDIHQYIESQTRNNEDQKFNSKPKFKKVKKDKMPKKSPQEKGERPVMLDISNTESVSDEQNSKPRRSKKKSTSPQPIASQDSIETTNPVRHQFCEIIPSVREVSGGYNTQSNEVIEKRHRANQKQLQMSEESGNVRNAPSLDATGTTFSSETTDSYKTALQDSLNSRPLDQRQNTSTVIKENLLERYKKNALIKGLLKDAANNYPDKDESSTECSSDFMDASASMNDIQIEMGRLNIKSDKDNMSDELIVRLLQSKEDEDVYEHPLRHVRNDPEWRRRRLQRQGIEVTQTPKDYFMNLDDDNFVFDTKK</sequence>
<feature type="compositionally biased region" description="Basic and acidic residues" evidence="1">
    <location>
        <begin position="37"/>
        <end position="46"/>
    </location>
</feature>
<reference evidence="2 3" key="1">
    <citation type="journal article" date="2017" name="Curr. Biol.">
        <title>The Evolution of Venom by Co-option of Single-Copy Genes.</title>
        <authorList>
            <person name="Martinson E.O."/>
            <person name="Mrinalini"/>
            <person name="Kelkar Y.D."/>
            <person name="Chang C.H."/>
            <person name="Werren J.H."/>
        </authorList>
    </citation>
    <scope>NUCLEOTIDE SEQUENCE [LARGE SCALE GENOMIC DNA]</scope>
    <source>
        <strain evidence="2 3">Alberta</strain>
        <tissue evidence="2">Whole body</tissue>
    </source>
</reference>
<feature type="compositionally biased region" description="Polar residues" evidence="1">
    <location>
        <begin position="50"/>
        <end position="59"/>
    </location>
</feature>
<name>A0A232F0J5_9HYME</name>
<gene>
    <name evidence="2" type="ORF">TSAR_000481</name>
</gene>
<evidence type="ECO:0000313" key="3">
    <source>
        <dbReference type="Proteomes" id="UP000215335"/>
    </source>
</evidence>